<feature type="region of interest" description="Disordered" evidence="3">
    <location>
        <begin position="1"/>
        <end position="33"/>
    </location>
</feature>
<reference evidence="4 5" key="1">
    <citation type="submission" date="2021-03" db="EMBL/GenBank/DDBJ databases">
        <authorList>
            <person name="So Y."/>
        </authorList>
    </citation>
    <scope>NUCLEOTIDE SEQUENCE [LARGE SCALE GENOMIC DNA]</scope>
    <source>
        <strain evidence="4 5">SSH11</strain>
    </source>
</reference>
<dbReference type="Proteomes" id="UP000681594">
    <property type="component" value="Unassembled WGS sequence"/>
</dbReference>
<evidence type="ECO:0000313" key="5">
    <source>
        <dbReference type="Proteomes" id="UP000681594"/>
    </source>
</evidence>
<gene>
    <name evidence="4" type="ORF">J8J14_11760</name>
</gene>
<dbReference type="InterPro" id="IPR013024">
    <property type="entry name" value="GGCT-like"/>
</dbReference>
<proteinExistence type="predicted"/>
<keyword evidence="2" id="KW-0456">Lyase</keyword>
<evidence type="ECO:0000256" key="2">
    <source>
        <dbReference type="ARBA" id="ARBA00023239"/>
    </source>
</evidence>
<dbReference type="EMBL" id="JAGIZB010000010">
    <property type="protein sequence ID" value="MBP0445453.1"/>
    <property type="molecule type" value="Genomic_DNA"/>
</dbReference>
<evidence type="ECO:0000256" key="3">
    <source>
        <dbReference type="SAM" id="MobiDB-lite"/>
    </source>
</evidence>
<evidence type="ECO:0000313" key="4">
    <source>
        <dbReference type="EMBL" id="MBP0445453.1"/>
    </source>
</evidence>
<dbReference type="RefSeq" id="WP_209379705.1">
    <property type="nucleotide sequence ID" value="NZ_JAGIZB010000010.1"/>
</dbReference>
<dbReference type="Gene3D" id="3.10.490.10">
    <property type="entry name" value="Gamma-glutamyl cyclotransferase-like"/>
    <property type="match status" value="1"/>
</dbReference>
<dbReference type="Pfam" id="PF04752">
    <property type="entry name" value="ChaC"/>
    <property type="match status" value="1"/>
</dbReference>
<dbReference type="SUPFAM" id="SSF110857">
    <property type="entry name" value="Gamma-glutamyl cyclotransferase-like"/>
    <property type="match status" value="1"/>
</dbReference>
<dbReference type="PANTHER" id="PTHR12192">
    <property type="entry name" value="CATION TRANSPORT PROTEIN CHAC-RELATED"/>
    <property type="match status" value="1"/>
</dbReference>
<dbReference type="InterPro" id="IPR036568">
    <property type="entry name" value="GGCT-like_sf"/>
</dbReference>
<organism evidence="4 5">
    <name type="scientific">Pararoseomonas baculiformis</name>
    <dbReference type="NCBI Taxonomy" id="2820812"/>
    <lineage>
        <taxon>Bacteria</taxon>
        <taxon>Pseudomonadati</taxon>
        <taxon>Pseudomonadota</taxon>
        <taxon>Alphaproteobacteria</taxon>
        <taxon>Acetobacterales</taxon>
        <taxon>Acetobacteraceae</taxon>
        <taxon>Pararoseomonas</taxon>
    </lineage>
</organism>
<protein>
    <recommendedName>
        <fullName evidence="1">glutathione-specific gamma-glutamylcyclotransferase</fullName>
        <ecNumber evidence="1">4.3.2.7</ecNumber>
    </recommendedName>
</protein>
<dbReference type="InterPro" id="IPR006840">
    <property type="entry name" value="ChaC"/>
</dbReference>
<sequence>MQDKDPVPQAGPGPGPAGPEESLAGTATPPPQLMTREHLLSGAVERMVRESGSRTLLTDEQREASLRDTLAARPADADAVWLFGYGSLIWNPTIHYAESRVASVEGWKRAFCLSTPAGRGTPDNPGLVLALDKGGRCTGVAFRIAEEVLEDELSIVWRREMLTGAYIPHWVPLRGEDGVAFGHGIAFTINPRGPQYCDLPEDEIIRRLATARGQLGSSSEYLFQTRDGLRSLGIQDPLVDHLSQAVLKAQGAG</sequence>
<dbReference type="PANTHER" id="PTHR12192:SF2">
    <property type="entry name" value="GLUTATHIONE-SPECIFIC GAMMA-GLUTAMYLCYCLOTRANSFERASE 2"/>
    <property type="match status" value="1"/>
</dbReference>
<dbReference type="EC" id="4.3.2.7" evidence="1"/>
<keyword evidence="5" id="KW-1185">Reference proteome</keyword>
<dbReference type="CDD" id="cd06661">
    <property type="entry name" value="GGCT_like"/>
    <property type="match status" value="1"/>
</dbReference>
<name>A0ABS4AEK6_9PROT</name>
<evidence type="ECO:0000256" key="1">
    <source>
        <dbReference type="ARBA" id="ARBA00012344"/>
    </source>
</evidence>
<comment type="caution">
    <text evidence="4">The sequence shown here is derived from an EMBL/GenBank/DDBJ whole genome shotgun (WGS) entry which is preliminary data.</text>
</comment>
<accession>A0ABS4AEK6</accession>